<dbReference type="PANTHER" id="PTHR46532:SF11">
    <property type="entry name" value="DYNEIN AXONEMAL HEAVY CHAIN 12"/>
    <property type="match status" value="1"/>
</dbReference>
<evidence type="ECO:0000259" key="1">
    <source>
        <dbReference type="Pfam" id="PF08385"/>
    </source>
</evidence>
<evidence type="ECO:0000313" key="3">
    <source>
        <dbReference type="RefSeq" id="XP_036354922.1"/>
    </source>
</evidence>
<reference evidence="3" key="1">
    <citation type="submission" date="2025-08" db="UniProtKB">
        <authorList>
            <consortium name="RefSeq"/>
        </authorList>
    </citation>
    <scope>IDENTIFICATION</scope>
</reference>
<dbReference type="Proteomes" id="UP000515154">
    <property type="component" value="Unplaced"/>
</dbReference>
<dbReference type="GO" id="GO:0005858">
    <property type="term" value="C:axonemal dynein complex"/>
    <property type="evidence" value="ECO:0007669"/>
    <property type="project" value="TreeGrafter"/>
</dbReference>
<dbReference type="InterPro" id="IPR013594">
    <property type="entry name" value="Dynein_heavy_tail"/>
</dbReference>
<dbReference type="AlphaFoldDB" id="A0A7E6EJ64"/>
<feature type="domain" description="Dynein heavy chain tail" evidence="1">
    <location>
        <begin position="63"/>
        <end position="198"/>
    </location>
</feature>
<dbReference type="InterPro" id="IPR026983">
    <property type="entry name" value="DHC"/>
</dbReference>
<gene>
    <name evidence="3" type="primary">LOC118761264</name>
</gene>
<proteinExistence type="predicted"/>
<dbReference type="PANTHER" id="PTHR46532">
    <property type="entry name" value="MALE FERTILITY FACTOR KL5"/>
    <property type="match status" value="1"/>
</dbReference>
<keyword evidence="2" id="KW-1185">Reference proteome</keyword>
<dbReference type="RefSeq" id="XP_036354922.1">
    <property type="nucleotide sequence ID" value="XM_036499029.1"/>
</dbReference>
<dbReference type="GO" id="GO:0045505">
    <property type="term" value="F:dynein intermediate chain binding"/>
    <property type="evidence" value="ECO:0007669"/>
    <property type="project" value="InterPro"/>
</dbReference>
<name>A0A7E6EJ64_9MOLL</name>
<accession>A0A7E6EJ64</accession>
<sequence length="205" mass="23513">MLDKEIDDVKHIFDENVKKEASGTICLNHKNIPLVSGALKWAEELKQRISEPMSDFNRLENPYSETVYGKWFSEVGEICSFNLKQPILTRNEENSLLSVNFDPQVGLSAHIQLAAVLKEVKYLQLANKEDIPAKAFELFEKGETLREYLNNLNLTVALYNKIREQVLEIEMSLIENEMNSFDQQIKAAETSLNWDSPGHHFPVIC</sequence>
<organism evidence="2 3">
    <name type="scientific">Octopus sinensis</name>
    <name type="common">East Asian common octopus</name>
    <dbReference type="NCBI Taxonomy" id="2607531"/>
    <lineage>
        <taxon>Eukaryota</taxon>
        <taxon>Metazoa</taxon>
        <taxon>Spiralia</taxon>
        <taxon>Lophotrochozoa</taxon>
        <taxon>Mollusca</taxon>
        <taxon>Cephalopoda</taxon>
        <taxon>Coleoidea</taxon>
        <taxon>Octopodiformes</taxon>
        <taxon>Octopoda</taxon>
        <taxon>Incirrata</taxon>
        <taxon>Octopodidae</taxon>
        <taxon>Octopus</taxon>
    </lineage>
</organism>
<evidence type="ECO:0000313" key="2">
    <source>
        <dbReference type="Proteomes" id="UP000515154"/>
    </source>
</evidence>
<protein>
    <submittedName>
        <fullName evidence="3">Dynein beta chain, ciliary-like</fullName>
    </submittedName>
</protein>
<dbReference type="GO" id="GO:0007018">
    <property type="term" value="P:microtubule-based movement"/>
    <property type="evidence" value="ECO:0007669"/>
    <property type="project" value="InterPro"/>
</dbReference>
<dbReference type="Pfam" id="PF08385">
    <property type="entry name" value="DHC_N1"/>
    <property type="match status" value="1"/>
</dbReference>
<dbReference type="GO" id="GO:0051959">
    <property type="term" value="F:dynein light intermediate chain binding"/>
    <property type="evidence" value="ECO:0007669"/>
    <property type="project" value="InterPro"/>
</dbReference>
<dbReference type="KEGG" id="osn:118761264"/>